<accession>A0ABM1TE34</accession>
<sequence>MYEDSSRKKFDEPPKPPTAVTSFDIIFGDPNWRGVDQLIEEWEMFLKKKKEELLLMQQKIPSKKEWPEKDVYSEPGAKSYYSGNDYVAVPHIHSSKHEWPCVHKDQIIRNTHYFKHFVAPHNHPVQGLGINSVIQTDVEMSNFADTLSTLPIPDYKLQSLPHSHFHQCPLMFSLLSSDNVRESLSKNMAPSRRTDVNGRSVCQQPIDILDEIMNLQ</sequence>
<keyword evidence="1" id="KW-1185">Reference proteome</keyword>
<name>A0ABM1TE34_LIMPO</name>
<protein>
    <submittedName>
        <fullName evidence="2">Uncharacterized protein LOC111088404</fullName>
    </submittedName>
</protein>
<dbReference type="GeneID" id="111088404"/>
<organism evidence="1 2">
    <name type="scientific">Limulus polyphemus</name>
    <name type="common">Atlantic horseshoe crab</name>
    <dbReference type="NCBI Taxonomy" id="6850"/>
    <lineage>
        <taxon>Eukaryota</taxon>
        <taxon>Metazoa</taxon>
        <taxon>Ecdysozoa</taxon>
        <taxon>Arthropoda</taxon>
        <taxon>Chelicerata</taxon>
        <taxon>Merostomata</taxon>
        <taxon>Xiphosura</taxon>
        <taxon>Limulidae</taxon>
        <taxon>Limulus</taxon>
    </lineage>
</organism>
<gene>
    <name evidence="2" type="primary">LOC111088404</name>
</gene>
<evidence type="ECO:0000313" key="2">
    <source>
        <dbReference type="RefSeq" id="XP_022254140.1"/>
    </source>
</evidence>
<proteinExistence type="predicted"/>
<dbReference type="Proteomes" id="UP000694941">
    <property type="component" value="Unplaced"/>
</dbReference>
<evidence type="ECO:0000313" key="1">
    <source>
        <dbReference type="Proteomes" id="UP000694941"/>
    </source>
</evidence>
<reference evidence="2" key="1">
    <citation type="submission" date="2025-08" db="UniProtKB">
        <authorList>
            <consortium name="RefSeq"/>
        </authorList>
    </citation>
    <scope>IDENTIFICATION</scope>
    <source>
        <tissue evidence="2">Muscle</tissue>
    </source>
</reference>
<dbReference type="RefSeq" id="XP_022254140.1">
    <property type="nucleotide sequence ID" value="XM_022398432.1"/>
</dbReference>